<sequence>MRKIRFSLLWQISLLYFVLLALSLGAISFFSFTSFRKETLNQIEENLGKDALIWKNYITSNLEQVENTLTRERELIEEQVSAISLVAAMLIGQAAAAGGEDFLEDAYDRISRIRVGKTGYVFVLDREGNYVVSKGRSRDGESLWEAKDSSGRLFIQEMVREGIELKEGEIYLIEYPWLNEGESEARMKVAAISYLAPLDLIIGAGSYYSDFLSSDTRSDLLEKIKSMIAAEVIGETGYIWVLNSKGEYVVSKDRASDGVDIHDAKDSDGNLFIQDILNRTRPLGEGRYYIHYYDWKNQGERAARTKIAGSVYIPELDWYVGASAYHEEFLRGLNRTRFIILFMAAGLIVLGIVLFIFFMRGIISSLGHMARQSALIAGGNFNVSTMKRNVDDEIAMLQESFSHMISRLKAKAEAIEKVASGDLSAEIDLASDEDHLGHSLLEMKRSLNAMITDVAVIVREVSQGSQQIAEASQNLSAGVINQVQSLEDVTMSLDKINEQTSENGEQAQKANEMAERSVVDAEEGNVKMNRLLDALLSISESSSRVSKVIKVIDDIAFQINLLALNANVEAARAGKYGKGFSVVADEVRNLAVKSAGAAKETSDIIEQTLKEIKKGNELARVTSEQFNQIVDQVRTVSEVLKEISLVSLHQTEGISAVNVKVHEIDKLTHDSSSFTEETAAAAEELAQMAERLRYMVSRFKLDEKGAARELLQE</sequence>
<keyword evidence="2" id="KW-1003">Cell membrane</keyword>
<dbReference type="InterPro" id="IPR004010">
    <property type="entry name" value="Double_Cache_2"/>
</dbReference>
<dbReference type="SMART" id="SM00283">
    <property type="entry name" value="MA"/>
    <property type="match status" value="1"/>
</dbReference>
<keyword evidence="3" id="KW-0145">Chemotaxis</keyword>
<evidence type="ECO:0000256" key="7">
    <source>
        <dbReference type="ARBA" id="ARBA00029447"/>
    </source>
</evidence>
<dbReference type="GO" id="GO:0004888">
    <property type="term" value="F:transmembrane signaling receptor activity"/>
    <property type="evidence" value="ECO:0007669"/>
    <property type="project" value="TreeGrafter"/>
</dbReference>
<dbReference type="SUPFAM" id="SSF58104">
    <property type="entry name" value="Methyl-accepting chemotaxis protein (MCP) signaling domain"/>
    <property type="match status" value="1"/>
</dbReference>
<dbReference type="PROSITE" id="PS50885">
    <property type="entry name" value="HAMP"/>
    <property type="match status" value="1"/>
</dbReference>
<dbReference type="PROSITE" id="PS50111">
    <property type="entry name" value="CHEMOTAXIS_TRANSDUC_2"/>
    <property type="match status" value="1"/>
</dbReference>
<dbReference type="SMART" id="SM01049">
    <property type="entry name" value="Cache_2"/>
    <property type="match status" value="2"/>
</dbReference>
<dbReference type="GO" id="GO:0006935">
    <property type="term" value="P:chemotaxis"/>
    <property type="evidence" value="ECO:0007669"/>
    <property type="project" value="UniProtKB-KW"/>
</dbReference>
<dbReference type="CDD" id="cd12912">
    <property type="entry name" value="PDC2_MCP_like"/>
    <property type="match status" value="1"/>
</dbReference>
<keyword evidence="8" id="KW-0807">Transducer</keyword>
<evidence type="ECO:0000256" key="8">
    <source>
        <dbReference type="PROSITE-ProRule" id="PRU00284"/>
    </source>
</evidence>
<dbReference type="Pfam" id="PF00672">
    <property type="entry name" value="HAMP"/>
    <property type="match status" value="1"/>
</dbReference>
<keyword evidence="6 9" id="KW-0472">Membrane</keyword>
<keyword evidence="5 9" id="KW-1133">Transmembrane helix</keyword>
<dbReference type="Gene3D" id="6.10.340.10">
    <property type="match status" value="1"/>
</dbReference>
<keyword evidence="13" id="KW-1185">Reference proteome</keyword>
<dbReference type="PANTHER" id="PTHR43531:SF11">
    <property type="entry name" value="METHYL-ACCEPTING CHEMOTAXIS PROTEIN 3"/>
    <property type="match status" value="1"/>
</dbReference>
<evidence type="ECO:0000259" key="10">
    <source>
        <dbReference type="PROSITE" id="PS50111"/>
    </source>
</evidence>
<evidence type="ECO:0000256" key="4">
    <source>
        <dbReference type="ARBA" id="ARBA00022692"/>
    </source>
</evidence>
<evidence type="ECO:0000256" key="2">
    <source>
        <dbReference type="ARBA" id="ARBA00022475"/>
    </source>
</evidence>
<dbReference type="Pfam" id="PF08269">
    <property type="entry name" value="dCache_2"/>
    <property type="match status" value="1"/>
</dbReference>
<proteinExistence type="inferred from homology"/>
<feature type="transmembrane region" description="Helical" evidence="9">
    <location>
        <begin position="338"/>
        <end position="363"/>
    </location>
</feature>
<protein>
    <submittedName>
        <fullName evidence="12">Methyl-accepting chemotaxis protein</fullName>
    </submittedName>
</protein>
<dbReference type="SMART" id="SM00304">
    <property type="entry name" value="HAMP"/>
    <property type="match status" value="2"/>
</dbReference>
<evidence type="ECO:0000256" key="6">
    <source>
        <dbReference type="ARBA" id="ARBA00023136"/>
    </source>
</evidence>
<evidence type="ECO:0000256" key="3">
    <source>
        <dbReference type="ARBA" id="ARBA00022500"/>
    </source>
</evidence>
<dbReference type="CDD" id="cd06225">
    <property type="entry name" value="HAMP"/>
    <property type="match status" value="1"/>
</dbReference>
<dbReference type="Proteomes" id="UP000587760">
    <property type="component" value="Unassembled WGS sequence"/>
</dbReference>
<comment type="similarity">
    <text evidence="7">Belongs to the methyl-accepting chemotaxis (MCP) protein family.</text>
</comment>
<dbReference type="GO" id="GO:0005886">
    <property type="term" value="C:plasma membrane"/>
    <property type="evidence" value="ECO:0007669"/>
    <property type="project" value="UniProtKB-SubCell"/>
</dbReference>
<dbReference type="PANTHER" id="PTHR43531">
    <property type="entry name" value="PROTEIN ICFG"/>
    <property type="match status" value="1"/>
</dbReference>
<accession>A0A841RC19</accession>
<comment type="subcellular location">
    <subcellularLocation>
        <location evidence="1">Cell membrane</location>
        <topology evidence="1">Multi-pass membrane protein</topology>
    </subcellularLocation>
</comment>
<dbReference type="RefSeq" id="WP_184746145.1">
    <property type="nucleotide sequence ID" value="NZ_JACHGJ010000002.1"/>
</dbReference>
<dbReference type="InterPro" id="IPR004089">
    <property type="entry name" value="MCPsignal_dom"/>
</dbReference>
<dbReference type="Gene3D" id="1.10.287.950">
    <property type="entry name" value="Methyl-accepting chemotaxis protein"/>
    <property type="match status" value="1"/>
</dbReference>
<evidence type="ECO:0000256" key="5">
    <source>
        <dbReference type="ARBA" id="ARBA00022989"/>
    </source>
</evidence>
<name>A0A841RC19_9SPIO</name>
<dbReference type="AlphaFoldDB" id="A0A841RC19"/>
<comment type="caution">
    <text evidence="12">The sequence shown here is derived from an EMBL/GenBank/DDBJ whole genome shotgun (WGS) entry which is preliminary data.</text>
</comment>
<dbReference type="InterPro" id="IPR033480">
    <property type="entry name" value="sCache_2"/>
</dbReference>
<evidence type="ECO:0000256" key="9">
    <source>
        <dbReference type="SAM" id="Phobius"/>
    </source>
</evidence>
<dbReference type="GO" id="GO:0007165">
    <property type="term" value="P:signal transduction"/>
    <property type="evidence" value="ECO:0007669"/>
    <property type="project" value="UniProtKB-KW"/>
</dbReference>
<evidence type="ECO:0000259" key="11">
    <source>
        <dbReference type="PROSITE" id="PS50885"/>
    </source>
</evidence>
<dbReference type="EMBL" id="JACHGJ010000002">
    <property type="protein sequence ID" value="MBB6480218.1"/>
    <property type="molecule type" value="Genomic_DNA"/>
</dbReference>
<dbReference type="Pfam" id="PF00015">
    <property type="entry name" value="MCPsignal"/>
    <property type="match status" value="1"/>
</dbReference>
<gene>
    <name evidence="12" type="ORF">HNR50_001876</name>
</gene>
<feature type="domain" description="HAMP" evidence="11">
    <location>
        <begin position="360"/>
        <end position="413"/>
    </location>
</feature>
<reference evidence="12 13" key="1">
    <citation type="submission" date="2020-08" db="EMBL/GenBank/DDBJ databases">
        <title>Genomic Encyclopedia of Type Strains, Phase IV (KMG-IV): sequencing the most valuable type-strain genomes for metagenomic binning, comparative biology and taxonomic classification.</title>
        <authorList>
            <person name="Goeker M."/>
        </authorList>
    </citation>
    <scope>NUCLEOTIDE SEQUENCE [LARGE SCALE GENOMIC DNA]</scope>
    <source>
        <strain evidence="12 13">DSM 2461</strain>
    </source>
</reference>
<evidence type="ECO:0000313" key="12">
    <source>
        <dbReference type="EMBL" id="MBB6480218.1"/>
    </source>
</evidence>
<keyword evidence="4 9" id="KW-0812">Transmembrane</keyword>
<evidence type="ECO:0000313" key="13">
    <source>
        <dbReference type="Proteomes" id="UP000587760"/>
    </source>
</evidence>
<organism evidence="12 13">
    <name type="scientific">Spirochaeta isovalerica</name>
    <dbReference type="NCBI Taxonomy" id="150"/>
    <lineage>
        <taxon>Bacteria</taxon>
        <taxon>Pseudomonadati</taxon>
        <taxon>Spirochaetota</taxon>
        <taxon>Spirochaetia</taxon>
        <taxon>Spirochaetales</taxon>
        <taxon>Spirochaetaceae</taxon>
        <taxon>Spirochaeta</taxon>
    </lineage>
</organism>
<dbReference type="Gene3D" id="3.30.450.20">
    <property type="entry name" value="PAS domain"/>
    <property type="match status" value="2"/>
</dbReference>
<dbReference type="InterPro" id="IPR051310">
    <property type="entry name" value="MCP_chemotaxis"/>
</dbReference>
<dbReference type="InterPro" id="IPR003660">
    <property type="entry name" value="HAMP_dom"/>
</dbReference>
<feature type="domain" description="Methyl-accepting transducer" evidence="10">
    <location>
        <begin position="457"/>
        <end position="686"/>
    </location>
</feature>
<evidence type="ECO:0000256" key="1">
    <source>
        <dbReference type="ARBA" id="ARBA00004651"/>
    </source>
</evidence>